<dbReference type="Pfam" id="PF13456">
    <property type="entry name" value="RVT_3"/>
    <property type="match status" value="1"/>
</dbReference>
<dbReference type="InterPro" id="IPR002156">
    <property type="entry name" value="RNaseH_domain"/>
</dbReference>
<dbReference type="GO" id="GO:0003676">
    <property type="term" value="F:nucleic acid binding"/>
    <property type="evidence" value="ECO:0007669"/>
    <property type="project" value="InterPro"/>
</dbReference>
<dbReference type="InterPro" id="IPR053151">
    <property type="entry name" value="RNase_H-like"/>
</dbReference>
<reference evidence="2" key="1">
    <citation type="submission" date="2023-05" db="EMBL/GenBank/DDBJ databases">
        <title>Genome and transcriptome analyses reveal genes involved in the formation of fine ridges on petal epidermal cells in Hibiscus trionum.</title>
        <authorList>
            <person name="Koshimizu S."/>
            <person name="Masuda S."/>
            <person name="Ishii T."/>
            <person name="Shirasu K."/>
            <person name="Hoshino A."/>
            <person name="Arita M."/>
        </authorList>
    </citation>
    <scope>NUCLEOTIDE SEQUENCE</scope>
    <source>
        <strain evidence="2">Hamamatsu line</strain>
    </source>
</reference>
<accession>A0A9W7HR74</accession>
<proteinExistence type="predicted"/>
<dbReference type="InterPro" id="IPR012337">
    <property type="entry name" value="RNaseH-like_sf"/>
</dbReference>
<evidence type="ECO:0000313" key="3">
    <source>
        <dbReference type="Proteomes" id="UP001165190"/>
    </source>
</evidence>
<dbReference type="PANTHER" id="PTHR47723">
    <property type="entry name" value="OS05G0353850 PROTEIN"/>
    <property type="match status" value="1"/>
</dbReference>
<dbReference type="GO" id="GO:0004523">
    <property type="term" value="F:RNA-DNA hybrid ribonuclease activity"/>
    <property type="evidence" value="ECO:0007669"/>
    <property type="project" value="InterPro"/>
</dbReference>
<gene>
    <name evidence="2" type="ORF">HRI_001934300</name>
</gene>
<dbReference type="CDD" id="cd06222">
    <property type="entry name" value="RNase_H_like"/>
    <property type="match status" value="1"/>
</dbReference>
<keyword evidence="3" id="KW-1185">Reference proteome</keyword>
<dbReference type="EMBL" id="BSYR01000019">
    <property type="protein sequence ID" value="GMI82650.1"/>
    <property type="molecule type" value="Genomic_DNA"/>
</dbReference>
<organism evidence="2 3">
    <name type="scientific">Hibiscus trionum</name>
    <name type="common">Flower of an hour</name>
    <dbReference type="NCBI Taxonomy" id="183268"/>
    <lineage>
        <taxon>Eukaryota</taxon>
        <taxon>Viridiplantae</taxon>
        <taxon>Streptophyta</taxon>
        <taxon>Embryophyta</taxon>
        <taxon>Tracheophyta</taxon>
        <taxon>Spermatophyta</taxon>
        <taxon>Magnoliopsida</taxon>
        <taxon>eudicotyledons</taxon>
        <taxon>Gunneridae</taxon>
        <taxon>Pentapetalae</taxon>
        <taxon>rosids</taxon>
        <taxon>malvids</taxon>
        <taxon>Malvales</taxon>
        <taxon>Malvaceae</taxon>
        <taxon>Malvoideae</taxon>
        <taxon>Hibiscus</taxon>
    </lineage>
</organism>
<evidence type="ECO:0000259" key="1">
    <source>
        <dbReference type="Pfam" id="PF13456"/>
    </source>
</evidence>
<name>A0A9W7HR74_HIBTR</name>
<comment type="caution">
    <text evidence="2">The sequence shown here is derived from an EMBL/GenBank/DDBJ whole genome shotgun (WGS) entry which is preliminary data.</text>
</comment>
<dbReference type="InterPro" id="IPR036397">
    <property type="entry name" value="RNaseH_sf"/>
</dbReference>
<feature type="domain" description="RNase H type-1" evidence="1">
    <location>
        <begin position="5"/>
        <end position="117"/>
    </location>
</feature>
<evidence type="ECO:0000313" key="2">
    <source>
        <dbReference type="EMBL" id="GMI82650.1"/>
    </source>
</evidence>
<dbReference type="SUPFAM" id="SSF53098">
    <property type="entry name" value="Ribonuclease H-like"/>
    <property type="match status" value="1"/>
</dbReference>
<dbReference type="InterPro" id="IPR044730">
    <property type="entry name" value="RNase_H-like_dom_plant"/>
</dbReference>
<protein>
    <recommendedName>
        <fullName evidence="1">RNase H type-1 domain-containing protein</fullName>
    </recommendedName>
</protein>
<sequence>MNGIRKVGGIGGLARNYKGEIIFSFAESIAFGPPILAEALVLRRGLVLALSDSTCAKSRWIVECDCNTLVDWIFNPESCPRMYKDIIKEIVDWGNSRSCIFRKIDRRVNTVADNLAKTDIG</sequence>
<dbReference type="AlphaFoldDB" id="A0A9W7HR74"/>
<dbReference type="Gene3D" id="3.30.420.10">
    <property type="entry name" value="Ribonuclease H-like superfamily/Ribonuclease H"/>
    <property type="match status" value="1"/>
</dbReference>
<dbReference type="PANTHER" id="PTHR47723:SF19">
    <property type="entry name" value="POLYNUCLEOTIDYL TRANSFERASE, RIBONUCLEASE H-LIKE SUPERFAMILY PROTEIN"/>
    <property type="match status" value="1"/>
</dbReference>
<dbReference type="Proteomes" id="UP001165190">
    <property type="component" value="Unassembled WGS sequence"/>
</dbReference>